<accession>A0A2U1KN10</accession>
<dbReference type="PANTHER" id="PTHR10381:SF24">
    <property type="entry name" value="ATP-DEPENDENT CLP PROTEASE PROTEOLYTIC SUBUNIT 4, CHLOROPLASTIC"/>
    <property type="match status" value="1"/>
</dbReference>
<dbReference type="SUPFAM" id="SSF52096">
    <property type="entry name" value="ClpP/crotonase"/>
    <property type="match status" value="1"/>
</dbReference>
<sequence>MHNKENVTKILSESKRRSYEQVQKDIDRDRYLSSIEAVEYRIIDGVIDQDTIIPLEPVPDRVKPTLSYYAITKDPEKFLNPNIPDDEIY</sequence>
<dbReference type="GO" id="GO:0004252">
    <property type="term" value="F:serine-type endopeptidase activity"/>
    <property type="evidence" value="ECO:0007669"/>
    <property type="project" value="TreeGrafter"/>
</dbReference>
<dbReference type="GO" id="GO:0006515">
    <property type="term" value="P:protein quality control for misfolded or incompletely synthesized proteins"/>
    <property type="evidence" value="ECO:0007669"/>
    <property type="project" value="TreeGrafter"/>
</dbReference>
<dbReference type="PANTHER" id="PTHR10381">
    <property type="entry name" value="ATP-DEPENDENT CLP PROTEASE PROTEOLYTIC SUBUNIT"/>
    <property type="match status" value="1"/>
</dbReference>
<dbReference type="InterPro" id="IPR029045">
    <property type="entry name" value="ClpP/crotonase-like_dom_sf"/>
</dbReference>
<comment type="caution">
    <text evidence="1">The sequence shown here is derived from an EMBL/GenBank/DDBJ whole genome shotgun (WGS) entry which is preliminary data.</text>
</comment>
<name>A0A2U1KN10_ARTAN</name>
<dbReference type="GO" id="GO:0004176">
    <property type="term" value="F:ATP-dependent peptidase activity"/>
    <property type="evidence" value="ECO:0007669"/>
    <property type="project" value="TreeGrafter"/>
</dbReference>
<dbReference type="EMBL" id="PKPP01015922">
    <property type="protein sequence ID" value="PWA38157.1"/>
    <property type="molecule type" value="Genomic_DNA"/>
</dbReference>
<dbReference type="STRING" id="35608.A0A2U1KN10"/>
<protein>
    <submittedName>
        <fullName evidence="1">ClpP, Ser active site protein</fullName>
    </submittedName>
</protein>
<reference evidence="1 2" key="1">
    <citation type="journal article" date="2018" name="Mol. Plant">
        <title>The genome of Artemisia annua provides insight into the evolution of Asteraceae family and artemisinin biosynthesis.</title>
        <authorList>
            <person name="Shen Q."/>
            <person name="Zhang L."/>
            <person name="Liao Z."/>
            <person name="Wang S."/>
            <person name="Yan T."/>
            <person name="Shi P."/>
            <person name="Liu M."/>
            <person name="Fu X."/>
            <person name="Pan Q."/>
            <person name="Wang Y."/>
            <person name="Lv Z."/>
            <person name="Lu X."/>
            <person name="Zhang F."/>
            <person name="Jiang W."/>
            <person name="Ma Y."/>
            <person name="Chen M."/>
            <person name="Hao X."/>
            <person name="Li L."/>
            <person name="Tang Y."/>
            <person name="Lv G."/>
            <person name="Zhou Y."/>
            <person name="Sun X."/>
            <person name="Brodelius P.E."/>
            <person name="Rose J.K.C."/>
            <person name="Tang K."/>
        </authorList>
    </citation>
    <scope>NUCLEOTIDE SEQUENCE [LARGE SCALE GENOMIC DNA]</scope>
    <source>
        <strain evidence="2">cv. Huhao1</strain>
        <tissue evidence="1">Leaf</tissue>
    </source>
</reference>
<evidence type="ECO:0000313" key="2">
    <source>
        <dbReference type="Proteomes" id="UP000245207"/>
    </source>
</evidence>
<dbReference type="Pfam" id="PF00574">
    <property type="entry name" value="CLP_protease"/>
    <property type="match status" value="1"/>
</dbReference>
<dbReference type="Proteomes" id="UP000245207">
    <property type="component" value="Unassembled WGS sequence"/>
</dbReference>
<proteinExistence type="predicted"/>
<organism evidence="1 2">
    <name type="scientific">Artemisia annua</name>
    <name type="common">Sweet wormwood</name>
    <dbReference type="NCBI Taxonomy" id="35608"/>
    <lineage>
        <taxon>Eukaryota</taxon>
        <taxon>Viridiplantae</taxon>
        <taxon>Streptophyta</taxon>
        <taxon>Embryophyta</taxon>
        <taxon>Tracheophyta</taxon>
        <taxon>Spermatophyta</taxon>
        <taxon>Magnoliopsida</taxon>
        <taxon>eudicotyledons</taxon>
        <taxon>Gunneridae</taxon>
        <taxon>Pentapetalae</taxon>
        <taxon>asterids</taxon>
        <taxon>campanulids</taxon>
        <taxon>Asterales</taxon>
        <taxon>Asteraceae</taxon>
        <taxon>Asteroideae</taxon>
        <taxon>Anthemideae</taxon>
        <taxon>Artemisiinae</taxon>
        <taxon>Artemisia</taxon>
    </lineage>
</organism>
<dbReference type="GO" id="GO:0051117">
    <property type="term" value="F:ATPase binding"/>
    <property type="evidence" value="ECO:0007669"/>
    <property type="project" value="TreeGrafter"/>
</dbReference>
<dbReference type="Gene3D" id="3.90.226.10">
    <property type="entry name" value="2-enoyl-CoA Hydratase, Chain A, domain 1"/>
    <property type="match status" value="1"/>
</dbReference>
<dbReference type="OrthoDB" id="1722325at2759"/>
<keyword evidence="2" id="KW-1185">Reference proteome</keyword>
<evidence type="ECO:0000313" key="1">
    <source>
        <dbReference type="EMBL" id="PWA38157.1"/>
    </source>
</evidence>
<gene>
    <name evidence="1" type="ORF">CTI12_AA583760</name>
</gene>
<dbReference type="AlphaFoldDB" id="A0A2U1KN10"/>
<dbReference type="GO" id="GO:0009368">
    <property type="term" value="C:endopeptidase Clp complex"/>
    <property type="evidence" value="ECO:0007669"/>
    <property type="project" value="TreeGrafter"/>
</dbReference>
<dbReference type="InterPro" id="IPR023562">
    <property type="entry name" value="ClpP/TepA"/>
</dbReference>